<feature type="compositionally biased region" description="Low complexity" evidence="1">
    <location>
        <begin position="22"/>
        <end position="35"/>
    </location>
</feature>
<dbReference type="EMBL" id="JACXVP010000008">
    <property type="protein sequence ID" value="KAG5591240.1"/>
    <property type="molecule type" value="Genomic_DNA"/>
</dbReference>
<dbReference type="AlphaFoldDB" id="A0A9J5XVM8"/>
<proteinExistence type="predicted"/>
<comment type="caution">
    <text evidence="2">The sequence shown here is derived from an EMBL/GenBank/DDBJ whole genome shotgun (WGS) entry which is preliminary data.</text>
</comment>
<gene>
    <name evidence="2" type="ORF">H5410_041754</name>
</gene>
<name>A0A9J5XVM8_SOLCO</name>
<keyword evidence="3" id="KW-1185">Reference proteome</keyword>
<protein>
    <submittedName>
        <fullName evidence="2">Uncharacterized protein</fullName>
    </submittedName>
</protein>
<dbReference type="Proteomes" id="UP000824120">
    <property type="component" value="Chromosome 8"/>
</dbReference>
<reference evidence="2 3" key="1">
    <citation type="submission" date="2020-09" db="EMBL/GenBank/DDBJ databases">
        <title>De no assembly of potato wild relative species, Solanum commersonii.</title>
        <authorList>
            <person name="Cho K."/>
        </authorList>
    </citation>
    <scope>NUCLEOTIDE SEQUENCE [LARGE SCALE GENOMIC DNA]</scope>
    <source>
        <strain evidence="2">LZ3.2</strain>
        <tissue evidence="2">Leaf</tissue>
    </source>
</reference>
<evidence type="ECO:0000313" key="3">
    <source>
        <dbReference type="Proteomes" id="UP000824120"/>
    </source>
</evidence>
<evidence type="ECO:0000256" key="1">
    <source>
        <dbReference type="SAM" id="MobiDB-lite"/>
    </source>
</evidence>
<evidence type="ECO:0000313" key="2">
    <source>
        <dbReference type="EMBL" id="KAG5591240.1"/>
    </source>
</evidence>
<feature type="region of interest" description="Disordered" evidence="1">
    <location>
        <begin position="19"/>
        <end position="63"/>
    </location>
</feature>
<accession>A0A9J5XVM8</accession>
<sequence>MYPRAWARFTSAVPSLTTAMNSTPLKTSSTPSLDSNPTNKAELHRIDVTTSSHGLDQLDPSRY</sequence>
<organism evidence="2 3">
    <name type="scientific">Solanum commersonii</name>
    <name type="common">Commerson's wild potato</name>
    <name type="synonym">Commerson's nightshade</name>
    <dbReference type="NCBI Taxonomy" id="4109"/>
    <lineage>
        <taxon>Eukaryota</taxon>
        <taxon>Viridiplantae</taxon>
        <taxon>Streptophyta</taxon>
        <taxon>Embryophyta</taxon>
        <taxon>Tracheophyta</taxon>
        <taxon>Spermatophyta</taxon>
        <taxon>Magnoliopsida</taxon>
        <taxon>eudicotyledons</taxon>
        <taxon>Gunneridae</taxon>
        <taxon>Pentapetalae</taxon>
        <taxon>asterids</taxon>
        <taxon>lamiids</taxon>
        <taxon>Solanales</taxon>
        <taxon>Solanaceae</taxon>
        <taxon>Solanoideae</taxon>
        <taxon>Solaneae</taxon>
        <taxon>Solanum</taxon>
    </lineage>
</organism>